<feature type="compositionally biased region" description="Low complexity" evidence="1">
    <location>
        <begin position="76"/>
        <end position="87"/>
    </location>
</feature>
<dbReference type="AlphaFoldDB" id="A0AA87U8N5"/>
<name>A0AA87U8N5_RHIRH</name>
<dbReference type="EMBL" id="BAYX01000029">
    <property type="protein sequence ID" value="GAJ97015.1"/>
    <property type="molecule type" value="Genomic_DNA"/>
</dbReference>
<evidence type="ECO:0000256" key="1">
    <source>
        <dbReference type="SAM" id="MobiDB-lite"/>
    </source>
</evidence>
<protein>
    <submittedName>
        <fullName evidence="2">Uncharacterized protein</fullName>
    </submittedName>
</protein>
<proteinExistence type="predicted"/>
<comment type="caution">
    <text evidence="2">The sequence shown here is derived from an EMBL/GenBank/DDBJ whole genome shotgun (WGS) entry which is preliminary data.</text>
</comment>
<feature type="region of interest" description="Disordered" evidence="1">
    <location>
        <begin position="1"/>
        <end position="87"/>
    </location>
</feature>
<sequence length="87" mass="8345">MGGSSSSSGSNSYSQGVGVGVKDGYSFDGQIAASKDPSNNPGWSGSFLGKTVGGGGAPDYSEYNAMGDYGGGGSSSGNTGRDSSGGR</sequence>
<evidence type="ECO:0000313" key="2">
    <source>
        <dbReference type="EMBL" id="GAJ97015.1"/>
    </source>
</evidence>
<gene>
    <name evidence="2" type="ORF">RRH01S_29_00430</name>
</gene>
<reference evidence="2 3" key="1">
    <citation type="submission" date="2014-05" db="EMBL/GenBank/DDBJ databases">
        <title>Whole genome shotgun sequence of Rhizobium rhizogenes NBRC 13257.</title>
        <authorList>
            <person name="Katano-Makiyama Y."/>
            <person name="Hosoyama A."/>
            <person name="Hashimoto M."/>
            <person name="Hosoyama Y."/>
            <person name="Noguchi M."/>
            <person name="Tsuchikane K."/>
            <person name="Kimura A."/>
            <person name="Ohji S."/>
            <person name="Ichikawa N."/>
            <person name="Yamazoe A."/>
            <person name="Fujita N."/>
        </authorList>
    </citation>
    <scope>NUCLEOTIDE SEQUENCE [LARGE SCALE GENOMIC DNA]</scope>
    <source>
        <strain evidence="2 3">NBRC 13257</strain>
    </source>
</reference>
<dbReference type="Proteomes" id="UP000026941">
    <property type="component" value="Unassembled WGS sequence"/>
</dbReference>
<accession>A0AA87U8N5</accession>
<feature type="compositionally biased region" description="Low complexity" evidence="1">
    <location>
        <begin position="1"/>
        <end position="16"/>
    </location>
</feature>
<evidence type="ECO:0000313" key="3">
    <source>
        <dbReference type="Proteomes" id="UP000026941"/>
    </source>
</evidence>
<organism evidence="2 3">
    <name type="scientific">Rhizobium rhizogenes NBRC 13257</name>
    <dbReference type="NCBI Taxonomy" id="1220581"/>
    <lineage>
        <taxon>Bacteria</taxon>
        <taxon>Pseudomonadati</taxon>
        <taxon>Pseudomonadota</taxon>
        <taxon>Alphaproteobacteria</taxon>
        <taxon>Hyphomicrobiales</taxon>
        <taxon>Rhizobiaceae</taxon>
        <taxon>Rhizobium/Agrobacterium group</taxon>
        <taxon>Rhizobium</taxon>
    </lineage>
</organism>